<sequence>MILQAVLQVHRCGMGSSRHCTGRELVPVPIFRGRCRKSVPIRNYEKGNYIAPDDAEVSVDGLPPCRAAAKGKVYGEEEDKERKGIFLANLEFIRKHNEAYARNEVSSTVGVNHMADWRPEELKTNERCNLKSVKGRGEECKAGMRIRYLRNLSVASKAWIQTTGEHDHRMLHDKGLSSPVKRSIEAKDEPFGGMTASRIARKLQTEPELAELKLPTVEQIQNQKAYRARQRGFTNTLTIEELQEYYNQHKAIPGDEDESFVVAFEERTILTNESGEMKVVTQFVMVFSTVRLLRRQVFWPVMQVDGTYKLMTLNYPLLVCGFSDADTRFFPTGAAISSHEGKWSYGRFMHAISRWDPVRLYEPKLMIADGAPPITSGKFYP</sequence>
<dbReference type="SMART" id="SM00848">
    <property type="entry name" value="Inhibitor_I29"/>
    <property type="match status" value="1"/>
</dbReference>
<reference evidence="3" key="1">
    <citation type="submission" date="2022-11" db="UniProtKB">
        <authorList>
            <consortium name="WormBaseParasite"/>
        </authorList>
    </citation>
    <scope>IDENTIFICATION</scope>
</reference>
<evidence type="ECO:0000259" key="1">
    <source>
        <dbReference type="SMART" id="SM00848"/>
    </source>
</evidence>
<organism evidence="2 3">
    <name type="scientific">Ditylenchus dipsaci</name>
    <dbReference type="NCBI Taxonomy" id="166011"/>
    <lineage>
        <taxon>Eukaryota</taxon>
        <taxon>Metazoa</taxon>
        <taxon>Ecdysozoa</taxon>
        <taxon>Nematoda</taxon>
        <taxon>Chromadorea</taxon>
        <taxon>Rhabditida</taxon>
        <taxon>Tylenchina</taxon>
        <taxon>Tylenchomorpha</taxon>
        <taxon>Sphaerularioidea</taxon>
        <taxon>Anguinidae</taxon>
        <taxon>Anguininae</taxon>
        <taxon>Ditylenchus</taxon>
    </lineage>
</organism>
<dbReference type="InterPro" id="IPR013201">
    <property type="entry name" value="Prot_inhib_I29"/>
</dbReference>
<protein>
    <submittedName>
        <fullName evidence="3">Cathepsin propeptide inhibitor domain-containing protein</fullName>
    </submittedName>
</protein>
<dbReference type="Proteomes" id="UP000887574">
    <property type="component" value="Unplaced"/>
</dbReference>
<dbReference type="WBParaSite" id="jg25331">
    <property type="protein sequence ID" value="jg25331"/>
    <property type="gene ID" value="jg25331"/>
</dbReference>
<keyword evidence="2" id="KW-1185">Reference proteome</keyword>
<accession>A0A915DZH0</accession>
<name>A0A915DZH0_9BILA</name>
<dbReference type="Gene3D" id="1.10.287.2250">
    <property type="match status" value="1"/>
</dbReference>
<dbReference type="SUPFAM" id="SSF54001">
    <property type="entry name" value="Cysteine proteinases"/>
    <property type="match status" value="1"/>
</dbReference>
<feature type="domain" description="Cathepsin propeptide inhibitor" evidence="1">
    <location>
        <begin position="71"/>
        <end position="122"/>
    </location>
</feature>
<evidence type="ECO:0000313" key="3">
    <source>
        <dbReference type="WBParaSite" id="jg25331"/>
    </source>
</evidence>
<dbReference type="AlphaFoldDB" id="A0A915DZH0"/>
<evidence type="ECO:0000313" key="2">
    <source>
        <dbReference type="Proteomes" id="UP000887574"/>
    </source>
</evidence>
<dbReference type="InterPro" id="IPR038765">
    <property type="entry name" value="Papain-like_cys_pep_sf"/>
</dbReference>
<proteinExistence type="predicted"/>
<dbReference type="Pfam" id="PF08246">
    <property type="entry name" value="Inhibitor_I29"/>
    <property type="match status" value="1"/>
</dbReference>